<dbReference type="AlphaFoldDB" id="A0A8K0RIT4"/>
<dbReference type="Proteomes" id="UP000813461">
    <property type="component" value="Unassembled WGS sequence"/>
</dbReference>
<name>A0A8K0RIT4_9PLEO</name>
<keyword evidence="5" id="KW-1185">Reference proteome</keyword>
<feature type="region of interest" description="Disordered" evidence="1">
    <location>
        <begin position="1"/>
        <end position="34"/>
    </location>
</feature>
<keyword evidence="2" id="KW-0472">Membrane</keyword>
<feature type="compositionally biased region" description="Basic and acidic residues" evidence="1">
    <location>
        <begin position="477"/>
        <end position="489"/>
    </location>
</feature>
<dbReference type="Pfam" id="PF18142">
    <property type="entry name" value="SLATT_fungal"/>
    <property type="match status" value="1"/>
</dbReference>
<comment type="caution">
    <text evidence="4">The sequence shown here is derived from an EMBL/GenBank/DDBJ whole genome shotgun (WGS) entry which is preliminary data.</text>
</comment>
<dbReference type="PANTHER" id="PTHR38793">
    <property type="entry name" value="SLATT_FUNGAL DOMAIN-CONTAINING PROTEIN-RELATED"/>
    <property type="match status" value="1"/>
</dbReference>
<dbReference type="EMBL" id="JAGMVJ010000001">
    <property type="protein sequence ID" value="KAH7095780.1"/>
    <property type="molecule type" value="Genomic_DNA"/>
</dbReference>
<proteinExistence type="predicted"/>
<reference evidence="4" key="1">
    <citation type="journal article" date="2021" name="Nat. Commun.">
        <title>Genetic determinants of endophytism in the Arabidopsis root mycobiome.</title>
        <authorList>
            <person name="Mesny F."/>
            <person name="Miyauchi S."/>
            <person name="Thiergart T."/>
            <person name="Pickel B."/>
            <person name="Atanasova L."/>
            <person name="Karlsson M."/>
            <person name="Huettel B."/>
            <person name="Barry K.W."/>
            <person name="Haridas S."/>
            <person name="Chen C."/>
            <person name="Bauer D."/>
            <person name="Andreopoulos W."/>
            <person name="Pangilinan J."/>
            <person name="LaButti K."/>
            <person name="Riley R."/>
            <person name="Lipzen A."/>
            <person name="Clum A."/>
            <person name="Drula E."/>
            <person name="Henrissat B."/>
            <person name="Kohler A."/>
            <person name="Grigoriev I.V."/>
            <person name="Martin F.M."/>
            <person name="Hacquard S."/>
        </authorList>
    </citation>
    <scope>NUCLEOTIDE SEQUENCE</scope>
    <source>
        <strain evidence="4">MPI-SDFR-AT-0120</strain>
    </source>
</reference>
<evidence type="ECO:0000313" key="5">
    <source>
        <dbReference type="Proteomes" id="UP000813461"/>
    </source>
</evidence>
<accession>A0A8K0RIT4</accession>
<feature type="region of interest" description="Disordered" evidence="1">
    <location>
        <begin position="436"/>
        <end position="489"/>
    </location>
</feature>
<keyword evidence="2" id="KW-1133">Transmembrane helix</keyword>
<evidence type="ECO:0000256" key="2">
    <source>
        <dbReference type="SAM" id="Phobius"/>
    </source>
</evidence>
<feature type="compositionally biased region" description="Basic and acidic residues" evidence="1">
    <location>
        <begin position="436"/>
        <end position="451"/>
    </location>
</feature>
<sequence length="489" mass="54227">MNFLPSALRPHSREHERDLEKDGISAGTPPYPPPLLARPTVLEPEAMNQLNTFRHMVGIHSTKGFIPTIMTKSGLLGADNSHNNLHFDGRAAPNLGIYNRVCHREAQAKRGYKIAAMLINGCLGVQIIVAAALTAMGAANSNHVGITAFGAINTVIAGLLTYLKGSGLPNRIRYYENEWKRVREYIEQRERDFSRADCRLDVNEVVTAIEAMYEQVKSDIQSNTPDNYISVTDIRARATAGLAQTPHLSGSATATAGRNKLEDLELKYGHKVTDFLESLAHKEEERLKRIEGDIESSKAKALAALQDGKNAGKQHWERELDDAKVGARDWGNSVQDKGVRIADRELDHARTGVRDWERDFEEKGARAAERELEHAKSGVLARGLSFAKQLEQTRDNVVQRGNDITRDLDAAKAAALQQGRSYEKDLEDKKARFADAERGLEREAERTREVLGKAGESIQHAGEDLQRAGEGVGRVARAVEDEIQPHRKD</sequence>
<feature type="transmembrane region" description="Helical" evidence="2">
    <location>
        <begin position="114"/>
        <end position="138"/>
    </location>
</feature>
<dbReference type="InterPro" id="IPR041622">
    <property type="entry name" value="SLATT_fungi"/>
</dbReference>
<dbReference type="PANTHER" id="PTHR38793:SF3">
    <property type="entry name" value="SMODS AND SLOG-ASSOCIATING 2TM EFFECTOR DOMAIN-CONTAINING PROTEIN"/>
    <property type="match status" value="1"/>
</dbReference>
<keyword evidence="2" id="KW-0812">Transmembrane</keyword>
<gene>
    <name evidence="4" type="ORF">FB567DRAFT_513362</name>
</gene>
<evidence type="ECO:0000256" key="1">
    <source>
        <dbReference type="SAM" id="MobiDB-lite"/>
    </source>
</evidence>
<protein>
    <recommendedName>
        <fullName evidence="3">SMODS and SLOG-associating 2TM effector domain-containing protein</fullName>
    </recommendedName>
</protein>
<feature type="transmembrane region" description="Helical" evidence="2">
    <location>
        <begin position="144"/>
        <end position="163"/>
    </location>
</feature>
<feature type="compositionally biased region" description="Basic and acidic residues" evidence="1">
    <location>
        <begin position="11"/>
        <end position="23"/>
    </location>
</feature>
<organism evidence="4 5">
    <name type="scientific">Paraphoma chrysanthemicola</name>
    <dbReference type="NCBI Taxonomy" id="798071"/>
    <lineage>
        <taxon>Eukaryota</taxon>
        <taxon>Fungi</taxon>
        <taxon>Dikarya</taxon>
        <taxon>Ascomycota</taxon>
        <taxon>Pezizomycotina</taxon>
        <taxon>Dothideomycetes</taxon>
        <taxon>Pleosporomycetidae</taxon>
        <taxon>Pleosporales</taxon>
        <taxon>Pleosporineae</taxon>
        <taxon>Phaeosphaeriaceae</taxon>
        <taxon>Paraphoma</taxon>
    </lineage>
</organism>
<dbReference type="OrthoDB" id="4472872at2759"/>
<evidence type="ECO:0000259" key="3">
    <source>
        <dbReference type="Pfam" id="PF18142"/>
    </source>
</evidence>
<evidence type="ECO:0000313" key="4">
    <source>
        <dbReference type="EMBL" id="KAH7095780.1"/>
    </source>
</evidence>
<feature type="domain" description="SMODS and SLOG-associating 2TM effector" evidence="3">
    <location>
        <begin position="100"/>
        <end position="218"/>
    </location>
</feature>
<dbReference type="NCBIfam" id="NF033635">
    <property type="entry name" value="SLATT_fungal"/>
    <property type="match status" value="1"/>
</dbReference>